<protein>
    <submittedName>
        <fullName evidence="2">Uncharacterized protein</fullName>
    </submittedName>
</protein>
<organism evidence="2">
    <name type="scientific">Anguilla anguilla</name>
    <name type="common">European freshwater eel</name>
    <name type="synonym">Muraena anguilla</name>
    <dbReference type="NCBI Taxonomy" id="7936"/>
    <lineage>
        <taxon>Eukaryota</taxon>
        <taxon>Metazoa</taxon>
        <taxon>Chordata</taxon>
        <taxon>Craniata</taxon>
        <taxon>Vertebrata</taxon>
        <taxon>Euteleostomi</taxon>
        <taxon>Actinopterygii</taxon>
        <taxon>Neopterygii</taxon>
        <taxon>Teleostei</taxon>
        <taxon>Anguilliformes</taxon>
        <taxon>Anguillidae</taxon>
        <taxon>Anguilla</taxon>
    </lineage>
</organism>
<dbReference type="EMBL" id="GBXM01000934">
    <property type="protein sequence ID" value="JAI07644.1"/>
    <property type="molecule type" value="Transcribed_RNA"/>
</dbReference>
<evidence type="ECO:0000256" key="1">
    <source>
        <dbReference type="SAM" id="MobiDB-lite"/>
    </source>
</evidence>
<proteinExistence type="predicted"/>
<dbReference type="AlphaFoldDB" id="A0A0E9Y108"/>
<sequence length="35" mass="3989">MGKNSKNPFTAQTINTQKKPKLPHTYKLQSMQLDA</sequence>
<feature type="region of interest" description="Disordered" evidence="1">
    <location>
        <begin position="1"/>
        <end position="35"/>
    </location>
</feature>
<reference evidence="2" key="1">
    <citation type="submission" date="2014-11" db="EMBL/GenBank/DDBJ databases">
        <authorList>
            <person name="Amaro Gonzalez C."/>
        </authorList>
    </citation>
    <scope>NUCLEOTIDE SEQUENCE</scope>
</reference>
<evidence type="ECO:0000313" key="2">
    <source>
        <dbReference type="EMBL" id="JAI07644.1"/>
    </source>
</evidence>
<reference evidence="2" key="2">
    <citation type="journal article" date="2015" name="Fish Shellfish Immunol.">
        <title>Early steps in the European eel (Anguilla anguilla)-Vibrio vulnificus interaction in the gills: Role of the RtxA13 toxin.</title>
        <authorList>
            <person name="Callol A."/>
            <person name="Pajuelo D."/>
            <person name="Ebbesson L."/>
            <person name="Teles M."/>
            <person name="MacKenzie S."/>
            <person name="Amaro C."/>
        </authorList>
    </citation>
    <scope>NUCLEOTIDE SEQUENCE</scope>
</reference>
<feature type="compositionally biased region" description="Polar residues" evidence="1">
    <location>
        <begin position="1"/>
        <end position="17"/>
    </location>
</feature>
<accession>A0A0E9Y108</accession>
<name>A0A0E9Y108_ANGAN</name>